<evidence type="ECO:0000259" key="2">
    <source>
        <dbReference type="Pfam" id="PF20441"/>
    </source>
</evidence>
<proteinExistence type="predicted"/>
<dbReference type="InterPro" id="IPR046462">
    <property type="entry name" value="TerL_nuclease"/>
</dbReference>
<name>A0A7X6CXH7_9ACTN</name>
<dbReference type="InterPro" id="IPR027417">
    <property type="entry name" value="P-loop_NTPase"/>
</dbReference>
<accession>A0A7X6CXH7</accession>
<sequence>MPGKRELARLKLSPEVAWYLLDRGYELPDCPPRWKTPEPREVAGAYFDPARVDRVIDAFGRLRHTQGKWAGRPITLRAWQVAHLIGPTYGWVRPTADGRTARIIQTQYLDIPRKNAKTTIGGGQCIYLTCADGEQGAQVFALATRKDQARLCFDPVRLLALHAPDLKGHVKPLKDKILHPRSGSSFSVMSSAGDAMHGTSPHAAFVDEVHLHKTRDLIEAVETGTGAREQPLIMYATTADAGSPFSPYAEIREYTEKLCRGVLVDPTFYGVVFAAEREDDPFDPATWLKANPGLAAGDSPTMESMEKAAAKARQNPVELASFLRLRLGVRTRQETKYISLEEWDRNAGMGVDPKTLKGRACFGGLDLAATSDLSALCLLFPEEEGGYQALWRLWTPEANMQRLRDRTAGAADVWVRDGWLTVTDGDVMDYGHIRAAVQADMDYFDLREIAYDPWNATQLVTDLLADGVPLAEMRQGYRSMSPPLKELARLVRQGSPKRPMVRHGGNPAMRWQVDNLAVATDPSDNVKPDKRHSADKIDGVVALIMALDRAVHGAPAEAPSAYEDRGLEVV</sequence>
<dbReference type="Gene3D" id="3.40.50.300">
    <property type="entry name" value="P-loop containing nucleotide triphosphate hydrolases"/>
    <property type="match status" value="1"/>
</dbReference>
<dbReference type="Proteomes" id="UP000578686">
    <property type="component" value="Unassembled WGS sequence"/>
</dbReference>
<dbReference type="InterPro" id="IPR005021">
    <property type="entry name" value="Terminase_largesu-like"/>
</dbReference>
<organism evidence="3 4">
    <name type="scientific">Streptomyces lonarensis</name>
    <dbReference type="NCBI Taxonomy" id="700599"/>
    <lineage>
        <taxon>Bacteria</taxon>
        <taxon>Bacillati</taxon>
        <taxon>Actinomycetota</taxon>
        <taxon>Actinomycetes</taxon>
        <taxon>Kitasatosporales</taxon>
        <taxon>Streptomycetaceae</taxon>
        <taxon>Streptomyces</taxon>
    </lineage>
</organism>
<feature type="domain" description="Terminase large subunit-like endonuclease" evidence="2">
    <location>
        <begin position="265"/>
        <end position="552"/>
    </location>
</feature>
<dbReference type="AlphaFoldDB" id="A0A7X6CXH7"/>
<dbReference type="PANTHER" id="PTHR41287:SF1">
    <property type="entry name" value="PROTEIN YMFN"/>
    <property type="match status" value="1"/>
</dbReference>
<dbReference type="Pfam" id="PF03354">
    <property type="entry name" value="TerL_ATPase"/>
    <property type="match status" value="1"/>
</dbReference>
<dbReference type="Pfam" id="PF20441">
    <property type="entry name" value="TerL_nuclease"/>
    <property type="match status" value="1"/>
</dbReference>
<keyword evidence="4" id="KW-1185">Reference proteome</keyword>
<reference evidence="3 4" key="1">
    <citation type="submission" date="2020-03" db="EMBL/GenBank/DDBJ databases">
        <title>Draft genome of Streptomyces sp. ventii, isolated from the Axial Seamount in the Pacific Ocean, and resequencing of the two type strains Streptomyces lonarensis strain NCL 716 and Streptomyces bohaiensis strain 11A07.</title>
        <authorList>
            <person name="Loughran R.M."/>
            <person name="Pfannmuller K.M."/>
            <person name="Wasson B.J."/>
            <person name="Deadmond M.C."/>
            <person name="Paddock B.E."/>
            <person name="Koyack M.J."/>
            <person name="Gallegos D.A."/>
            <person name="Mitchell E.A."/>
            <person name="Ushijima B."/>
            <person name="Saw J.H."/>
            <person name="Mcphail K.L."/>
            <person name="Videau P."/>
        </authorList>
    </citation>
    <scope>NUCLEOTIDE SEQUENCE [LARGE SCALE GENOMIC DNA]</scope>
    <source>
        <strain evidence="3 4">NCL716</strain>
    </source>
</reference>
<dbReference type="EMBL" id="JAAVJD010000004">
    <property type="protein sequence ID" value="NJQ04280.1"/>
    <property type="molecule type" value="Genomic_DNA"/>
</dbReference>
<comment type="caution">
    <text evidence="3">The sequence shown here is derived from an EMBL/GenBank/DDBJ whole genome shotgun (WGS) entry which is preliminary data.</text>
</comment>
<dbReference type="GO" id="GO:0004519">
    <property type="term" value="F:endonuclease activity"/>
    <property type="evidence" value="ECO:0007669"/>
    <property type="project" value="InterPro"/>
</dbReference>
<dbReference type="PANTHER" id="PTHR41287">
    <property type="match status" value="1"/>
</dbReference>
<evidence type="ECO:0000259" key="1">
    <source>
        <dbReference type="Pfam" id="PF03354"/>
    </source>
</evidence>
<feature type="domain" description="Terminase large subunit-like ATPase" evidence="1">
    <location>
        <begin position="79"/>
        <end position="256"/>
    </location>
</feature>
<dbReference type="InterPro" id="IPR046461">
    <property type="entry name" value="TerL_ATPase"/>
</dbReference>
<gene>
    <name evidence="3" type="ORF">HCN56_01480</name>
</gene>
<evidence type="ECO:0000313" key="4">
    <source>
        <dbReference type="Proteomes" id="UP000578686"/>
    </source>
</evidence>
<evidence type="ECO:0000313" key="3">
    <source>
        <dbReference type="EMBL" id="NJQ04280.1"/>
    </source>
</evidence>
<protein>
    <submittedName>
        <fullName evidence="3">Terminase large subunit</fullName>
    </submittedName>
</protein>